<reference evidence="2" key="2">
    <citation type="submission" date="2020-09" db="EMBL/GenBank/DDBJ databases">
        <authorList>
            <person name="Sun Q."/>
            <person name="Ohkuma M."/>
        </authorList>
    </citation>
    <scope>NUCLEOTIDE SEQUENCE</scope>
    <source>
        <strain evidence="2">JCM 4637</strain>
    </source>
</reference>
<proteinExistence type="predicted"/>
<dbReference type="GO" id="GO:0008757">
    <property type="term" value="F:S-adenosylmethionine-dependent methyltransferase activity"/>
    <property type="evidence" value="ECO:0007669"/>
    <property type="project" value="InterPro"/>
</dbReference>
<dbReference type="Pfam" id="PF08241">
    <property type="entry name" value="Methyltransf_11"/>
    <property type="match status" value="1"/>
</dbReference>
<comment type="caution">
    <text evidence="2">The sequence shown here is derived from an EMBL/GenBank/DDBJ whole genome shotgun (WGS) entry which is preliminary data.</text>
</comment>
<evidence type="ECO:0000313" key="3">
    <source>
        <dbReference type="Proteomes" id="UP000638353"/>
    </source>
</evidence>
<evidence type="ECO:0000259" key="1">
    <source>
        <dbReference type="Pfam" id="PF08241"/>
    </source>
</evidence>
<reference evidence="2" key="1">
    <citation type="journal article" date="2014" name="Int. J. Syst. Evol. Microbiol.">
        <title>Complete genome sequence of Corynebacterium casei LMG S-19264T (=DSM 44701T), isolated from a smear-ripened cheese.</title>
        <authorList>
            <consortium name="US DOE Joint Genome Institute (JGI-PGF)"/>
            <person name="Walter F."/>
            <person name="Albersmeier A."/>
            <person name="Kalinowski J."/>
            <person name="Ruckert C."/>
        </authorList>
    </citation>
    <scope>NUCLEOTIDE SEQUENCE</scope>
    <source>
        <strain evidence="2">JCM 4637</strain>
    </source>
</reference>
<dbReference type="SUPFAM" id="SSF53335">
    <property type="entry name" value="S-adenosyl-L-methionine-dependent methyltransferases"/>
    <property type="match status" value="1"/>
</dbReference>
<name>A0A918X6D3_9ACTN</name>
<accession>A0A918X6D3</accession>
<organism evidence="2 3">
    <name type="scientific">Streptomyces finlayi</name>
    <dbReference type="NCBI Taxonomy" id="67296"/>
    <lineage>
        <taxon>Bacteria</taxon>
        <taxon>Bacillati</taxon>
        <taxon>Actinomycetota</taxon>
        <taxon>Actinomycetes</taxon>
        <taxon>Kitasatosporales</taxon>
        <taxon>Streptomycetaceae</taxon>
        <taxon>Streptomyces</taxon>
    </lineage>
</organism>
<evidence type="ECO:0000313" key="2">
    <source>
        <dbReference type="EMBL" id="GHD13885.1"/>
    </source>
</evidence>
<protein>
    <recommendedName>
        <fullName evidence="1">Methyltransferase type 11 domain-containing protein</fullName>
    </recommendedName>
</protein>
<sequence>MDAVDASPAQAVTSFARLAPRLHLVHAEVTEHLTSQPASYDVLYSVVGAVDFTDPHRMLPAAATALRPGGRLVFSALAHYVGGAPAELHALPADLPVTDPDGCPAAVLRRWVLHQQVWKRLPALAGLTAISAAVLPALKTGTRTANTLFLQAFRPA</sequence>
<dbReference type="AlphaFoldDB" id="A0A918X6D3"/>
<dbReference type="EMBL" id="BMVC01000020">
    <property type="protein sequence ID" value="GHD13885.1"/>
    <property type="molecule type" value="Genomic_DNA"/>
</dbReference>
<dbReference type="InterPro" id="IPR013216">
    <property type="entry name" value="Methyltransf_11"/>
</dbReference>
<feature type="domain" description="Methyltransferase type 11" evidence="1">
    <location>
        <begin position="4"/>
        <end position="74"/>
    </location>
</feature>
<dbReference type="InterPro" id="IPR029063">
    <property type="entry name" value="SAM-dependent_MTases_sf"/>
</dbReference>
<gene>
    <name evidence="2" type="ORF">GCM10010334_72620</name>
</gene>
<dbReference type="Proteomes" id="UP000638353">
    <property type="component" value="Unassembled WGS sequence"/>
</dbReference>
<dbReference type="Gene3D" id="3.40.50.150">
    <property type="entry name" value="Vaccinia Virus protein VP39"/>
    <property type="match status" value="1"/>
</dbReference>
<dbReference type="CDD" id="cd02440">
    <property type="entry name" value="AdoMet_MTases"/>
    <property type="match status" value="1"/>
</dbReference>